<gene>
    <name evidence="1" type="ORF">XELAEV_18002731mg</name>
</gene>
<organism evidence="1">
    <name type="scientific">Xenopus laevis</name>
    <name type="common">African clawed frog</name>
    <dbReference type="NCBI Taxonomy" id="8355"/>
    <lineage>
        <taxon>Eukaryota</taxon>
        <taxon>Metazoa</taxon>
        <taxon>Chordata</taxon>
        <taxon>Craniata</taxon>
        <taxon>Vertebrata</taxon>
        <taxon>Euteleostomi</taxon>
        <taxon>Amphibia</taxon>
        <taxon>Batrachia</taxon>
        <taxon>Anura</taxon>
        <taxon>Pipoidea</taxon>
        <taxon>Pipidae</taxon>
        <taxon>Xenopodinae</taxon>
        <taxon>Xenopus</taxon>
        <taxon>Xenopus</taxon>
    </lineage>
</organism>
<dbReference type="Proteomes" id="UP000694892">
    <property type="component" value="Unassembled WGS sequence"/>
</dbReference>
<proteinExistence type="predicted"/>
<sequence>MGSLCTTALTIKIRRGTFLSDQPLCYSADTIQYSPFIPVFKSHGNCFLFGAELCLQIPAASAMEITVCALLQLPSTCTVCSSLRYWVALPSRVYHGLEMCCTPFTHCPATITLKETCVCDGSPQGLLPPSLLDIVHLNFILF</sequence>
<name>A0A974GYA4_XENLA</name>
<evidence type="ECO:0000313" key="1">
    <source>
        <dbReference type="EMBL" id="OCT55355.1"/>
    </source>
</evidence>
<reference evidence="1" key="1">
    <citation type="submission" date="2016-05" db="EMBL/GenBank/DDBJ databases">
        <title>WGS assembly of Xenopus laevis.</title>
        <authorList>
            <person name="Session A."/>
            <person name="Uno Y."/>
            <person name="Kwon T."/>
            <person name="Chapman J."/>
            <person name="Toyoda A."/>
            <person name="Takahashi S."/>
            <person name="Fukui A."/>
            <person name="Hikosaka A."/>
            <person name="Putnam N."/>
            <person name="Stites J."/>
            <person name="Van Heeringen S."/>
            <person name="Quigley I."/>
            <person name="Heinz S."/>
            <person name="Hellsten U."/>
            <person name="Lyons J."/>
            <person name="Suzuki A."/>
            <person name="Kondo M."/>
            <person name="Ogino H."/>
            <person name="Ochi H."/>
            <person name="Bogdanovic O."/>
            <person name="Lister R."/>
            <person name="Georgiou G."/>
            <person name="Paranjpe S."/>
            <person name="Van Kruijsbergen I."/>
            <person name="Mozaffari S."/>
            <person name="Shu S."/>
            <person name="Schmutz J."/>
            <person name="Jenkins J."/>
            <person name="Grimwood J."/>
            <person name="Carlson J."/>
            <person name="Mitros T."/>
            <person name="Simakov O."/>
            <person name="Heald R."/>
            <person name="Miller K."/>
            <person name="Haudenschild C."/>
            <person name="Kuroki Y."/>
            <person name="Tanaka T."/>
            <person name="Michiue T."/>
            <person name="Watanabe M."/>
            <person name="Kinoshita T."/>
            <person name="Ohta Y."/>
            <person name="Mawaribuchi S."/>
            <person name="Suzuki Y."/>
            <person name="Haramoto Y."/>
            <person name="Yamamoto T."/>
            <person name="Takagi C."/>
            <person name="Kitzman J."/>
            <person name="Shendure J."/>
            <person name="Nakayama T."/>
            <person name="Izutsu Y."/>
            <person name="Robert J."/>
            <person name="Dichmann D."/>
            <person name="Flajnik M."/>
            <person name="Houston D."/>
            <person name="Marcotte E."/>
            <person name="Wallingford J."/>
            <person name="Ito Y."/>
            <person name="Asashima M."/>
            <person name="Ueno N."/>
            <person name="Matsuda Y."/>
            <person name="Jan Veenstra G."/>
            <person name="Fujiyama A."/>
            <person name="Harland R."/>
            <person name="Taira M."/>
            <person name="Rokhsar D.S."/>
        </authorList>
    </citation>
    <scope>NUCLEOTIDE SEQUENCE</scope>
    <source>
        <strain evidence="1">J</strain>
        <tissue evidence="1">Blood</tissue>
    </source>
</reference>
<protein>
    <submittedName>
        <fullName evidence="1">Uncharacterized protein</fullName>
    </submittedName>
</protein>
<dbReference type="AlphaFoldDB" id="A0A974GYA4"/>
<dbReference type="EMBL" id="KV497703">
    <property type="protein sequence ID" value="OCT55355.1"/>
    <property type="molecule type" value="Genomic_DNA"/>
</dbReference>
<accession>A0A974GYA4</accession>